<feature type="domain" description="DNA2/NAM7 helicase helicase" evidence="2">
    <location>
        <begin position="153"/>
        <end position="226"/>
    </location>
</feature>
<evidence type="ECO:0000313" key="5">
    <source>
        <dbReference type="WBParaSite" id="jg13558"/>
    </source>
</evidence>
<dbReference type="InterPro" id="IPR027417">
    <property type="entry name" value="P-loop_NTPase"/>
</dbReference>
<dbReference type="Pfam" id="PF13087">
    <property type="entry name" value="AAA_12"/>
    <property type="match status" value="1"/>
</dbReference>
<dbReference type="InterPro" id="IPR047187">
    <property type="entry name" value="SF1_C_Upf1"/>
</dbReference>
<feature type="region of interest" description="Disordered" evidence="1">
    <location>
        <begin position="456"/>
        <end position="482"/>
    </location>
</feature>
<name>A0A915CY82_9BILA</name>
<dbReference type="Gene3D" id="3.40.50.300">
    <property type="entry name" value="P-loop containing nucleotide triphosphate hydrolases"/>
    <property type="match status" value="3"/>
</dbReference>
<dbReference type="SUPFAM" id="SSF52540">
    <property type="entry name" value="P-loop containing nucleoside triphosphate hydrolases"/>
    <property type="match status" value="1"/>
</dbReference>
<dbReference type="InterPro" id="IPR041679">
    <property type="entry name" value="DNA2/NAM7-like_C"/>
</dbReference>
<accession>A0A915CY82</accession>
<organism evidence="4 5">
    <name type="scientific">Ditylenchus dipsaci</name>
    <dbReference type="NCBI Taxonomy" id="166011"/>
    <lineage>
        <taxon>Eukaryota</taxon>
        <taxon>Metazoa</taxon>
        <taxon>Ecdysozoa</taxon>
        <taxon>Nematoda</taxon>
        <taxon>Chromadorea</taxon>
        <taxon>Rhabditida</taxon>
        <taxon>Tylenchina</taxon>
        <taxon>Tylenchomorpha</taxon>
        <taxon>Sphaerularioidea</taxon>
        <taxon>Anguinidae</taxon>
        <taxon>Anguininae</taxon>
        <taxon>Ditylenchus</taxon>
    </lineage>
</organism>
<dbReference type="PANTHER" id="PTHR10887:SF364">
    <property type="entry name" value="REGULATOR OF NONSENSE TRANSCRIPTS 1"/>
    <property type="match status" value="1"/>
</dbReference>
<dbReference type="GO" id="GO:0003724">
    <property type="term" value="F:RNA helicase activity"/>
    <property type="evidence" value="ECO:0007669"/>
    <property type="project" value="TreeGrafter"/>
</dbReference>
<protein>
    <submittedName>
        <fullName evidence="5">DNA2/NAM7 helicase-like C-terminal domain-containing protein</fullName>
    </submittedName>
</protein>
<dbReference type="GO" id="GO:0005737">
    <property type="term" value="C:cytoplasm"/>
    <property type="evidence" value="ECO:0007669"/>
    <property type="project" value="TreeGrafter"/>
</dbReference>
<dbReference type="CDD" id="cd18808">
    <property type="entry name" value="SF1_C_Upf1"/>
    <property type="match status" value="1"/>
</dbReference>
<reference evidence="5" key="1">
    <citation type="submission" date="2022-11" db="UniProtKB">
        <authorList>
            <consortium name="WormBaseParasite"/>
        </authorList>
    </citation>
    <scope>IDENTIFICATION</scope>
</reference>
<evidence type="ECO:0000259" key="3">
    <source>
        <dbReference type="Pfam" id="PF13087"/>
    </source>
</evidence>
<dbReference type="Proteomes" id="UP000887574">
    <property type="component" value="Unplaced"/>
</dbReference>
<dbReference type="InterPro" id="IPR041677">
    <property type="entry name" value="DNA2/NAM7_AAA_11"/>
</dbReference>
<feature type="domain" description="DNA2/NAM7 helicase-like C-terminal" evidence="3">
    <location>
        <begin position="325"/>
        <end position="362"/>
    </location>
</feature>
<sequence length="482" mass="53859">MLDGSEWIAEGRIIKVSDNRSNEFVLEMFSSTIEIPTDTRTTLHANSFGIACLSTGCSRHFLGWNRANVVFQDDIAKEIQCTGDPYLSFKGRLERVKPSLPQLLCIISLSKRGDRCSYARHPNIAVDQLAEKLHKTGLKLKDLRSGELHKLMLLKDEVGELSASDEKRFLSLRNKKEQELLSRADVICCTCVTAADMRLSKREFRCALIDESTQATEPEVMVAVSKLGPVVMCKKADLLVYLSRFSKGLFCWLTDPYVFKFNTECTLKAKEYSDDVLELQWAGGIEPSGTSYLNRAESSYVEKITTQLLQAGFRPDQIGIITPYEVANVDAFQGREKDIIIVTCVRSNKSGGIGFLNDPQVLARQLLWHHLLVMFKEEDCLVEGLLDNLITSSITFTKPKPLTAEITIGSNRILKINRDAGVSLEGSARGYLLEHFTTRRMIFLSDSHVFQHYASGSSDGSPRAYPASQSGSVCGDRERSVD</sequence>
<dbReference type="GO" id="GO:0000184">
    <property type="term" value="P:nuclear-transcribed mRNA catabolic process, nonsense-mediated decay"/>
    <property type="evidence" value="ECO:0007669"/>
    <property type="project" value="TreeGrafter"/>
</dbReference>
<dbReference type="InterPro" id="IPR045055">
    <property type="entry name" value="DNA2/NAM7-like"/>
</dbReference>
<keyword evidence="4" id="KW-1185">Reference proteome</keyword>
<dbReference type="PANTHER" id="PTHR10887">
    <property type="entry name" value="DNA2/NAM7 HELICASE FAMILY"/>
    <property type="match status" value="1"/>
</dbReference>
<dbReference type="Pfam" id="PF13086">
    <property type="entry name" value="AAA_11"/>
    <property type="match status" value="1"/>
</dbReference>
<dbReference type="WBParaSite" id="jg13558">
    <property type="protein sequence ID" value="jg13558"/>
    <property type="gene ID" value="jg13558"/>
</dbReference>
<evidence type="ECO:0000313" key="4">
    <source>
        <dbReference type="Proteomes" id="UP000887574"/>
    </source>
</evidence>
<evidence type="ECO:0000259" key="2">
    <source>
        <dbReference type="Pfam" id="PF13086"/>
    </source>
</evidence>
<dbReference type="AlphaFoldDB" id="A0A915CY82"/>
<proteinExistence type="predicted"/>
<evidence type="ECO:0000256" key="1">
    <source>
        <dbReference type="SAM" id="MobiDB-lite"/>
    </source>
</evidence>